<dbReference type="EMBL" id="FNOK01000033">
    <property type="protein sequence ID" value="SDY71203.1"/>
    <property type="molecule type" value="Genomic_DNA"/>
</dbReference>
<gene>
    <name evidence="2" type="ORF">SAMN05216215_103340</name>
</gene>
<reference evidence="3" key="1">
    <citation type="submission" date="2016-10" db="EMBL/GenBank/DDBJ databases">
        <authorList>
            <person name="Varghese N."/>
            <person name="Submissions S."/>
        </authorList>
    </citation>
    <scope>NUCLEOTIDE SEQUENCE [LARGE SCALE GENOMIC DNA]</scope>
    <source>
        <strain evidence="3">CGMCC 4.3530</strain>
    </source>
</reference>
<sequence>MTYRVEPAFAVRVAGMPLAFLRRLRTERTAELVEQILDADQWLSEHGDALSDALHDVVGRTTDTGLRRRLINLRRDVFQGRQPRSGVDDELLTQLPAELAEALTDWQRRVHERGALIVAAEAELPAEVARQRHAVHELAADPAFQRGLVLASRDLYLSLRKASPDQPDRKLERKLAKYLSRTAAKTSPYSTFTGFAEGRWTDDGPQLHYAGGSRRSVVELNAFTQQQIPRALAGWPEIRPHLPLAVNTSVVEDGKVLRFLGHKDGEAVLELANTPTLQRFLREIRHGADRTYRGVVGALAGMDREDRSAQIAGFLDQLIDIGLVEIGFGIPDNETDHLGRLAAELAGFPGDRVADVRATLLALRDDLETYGRLDAPESRFEQTAVVTDRLRQVYARLGWDDSGAEFPKQVFYEDVLITGGAVTGRLESWRGLFDQLELVRRMAGLYDRFLPGRIAAEAFFADRYGAGAQIPFLDFYRDFGRAAGNPADTGSRVSGADLATCYERAFPVPQIGLERLDRLAALQQRLVAAVAEAPVDDAGVRHLSSRAIGEFLDQLPDFVSPIESVACYLQPIAGDRPRAVLNELMTGSGRSRARLLRLGRRTGGEAFAPPEAATAPRRYAEITGTVGSNLNLKHPLTHFEISYPASTSDRPPDRRLALSDLLVVHDPGAGVLRLVSKGHGVEIMPVHLGVMVEFLLPPAYRFLIQMFGQAVPRFEFIKQLSTAAPADEVDGVRRYPRLALGDLVLNRAAWVVPSGLLPRRAAGGSALEHLIEVNRWRRRHGIPQQCFVRAVAGHGNASQRSRVDGLFDKTRKPVYLDFGSELFGHVFEEVAASTDQLLVFEEMLPGPQDLVPGEEDGARATELVVELTQAGRDD</sequence>
<dbReference type="STRING" id="418495.SAMN05216215_103340"/>
<dbReference type="Proteomes" id="UP000199529">
    <property type="component" value="Unassembled WGS sequence"/>
</dbReference>
<dbReference type="InterPro" id="IPR006827">
    <property type="entry name" value="Lant_deHydtase_N"/>
</dbReference>
<organism evidence="2 3">
    <name type="scientific">Saccharopolyspora shandongensis</name>
    <dbReference type="NCBI Taxonomy" id="418495"/>
    <lineage>
        <taxon>Bacteria</taxon>
        <taxon>Bacillati</taxon>
        <taxon>Actinomycetota</taxon>
        <taxon>Actinomycetes</taxon>
        <taxon>Pseudonocardiales</taxon>
        <taxon>Pseudonocardiaceae</taxon>
        <taxon>Saccharopolyspora</taxon>
    </lineage>
</organism>
<proteinExistence type="predicted"/>
<evidence type="ECO:0000313" key="3">
    <source>
        <dbReference type="Proteomes" id="UP000199529"/>
    </source>
</evidence>
<protein>
    <submittedName>
        <fullName evidence="2">Lantibiotic dehydratase, C terminus</fullName>
    </submittedName>
</protein>
<keyword evidence="3" id="KW-1185">Reference proteome</keyword>
<name>A0A1H3M3N0_9PSEU</name>
<accession>A0A1H3M3N0</accession>
<feature type="domain" description="Lantibiotic dehydratase N-terminal" evidence="1">
    <location>
        <begin position="140"/>
        <end position="788"/>
    </location>
</feature>
<evidence type="ECO:0000313" key="2">
    <source>
        <dbReference type="EMBL" id="SDY71203.1"/>
    </source>
</evidence>
<dbReference type="OrthoDB" id="3861212at2"/>
<dbReference type="Pfam" id="PF04738">
    <property type="entry name" value="Lant_dehydr_N"/>
    <property type="match status" value="1"/>
</dbReference>
<dbReference type="AlphaFoldDB" id="A0A1H3M3N0"/>
<dbReference type="RefSeq" id="WP_093271407.1">
    <property type="nucleotide sequence ID" value="NZ_FNOK01000033.1"/>
</dbReference>
<evidence type="ECO:0000259" key="1">
    <source>
        <dbReference type="Pfam" id="PF04738"/>
    </source>
</evidence>